<dbReference type="InterPro" id="IPR023393">
    <property type="entry name" value="START-like_dom_sf"/>
</dbReference>
<dbReference type="InterPro" id="IPR002913">
    <property type="entry name" value="START_lipid-bd_dom"/>
</dbReference>
<evidence type="ECO:0000313" key="2">
    <source>
        <dbReference type="EMBL" id="TPX58941.1"/>
    </source>
</evidence>
<dbReference type="InterPro" id="IPR051213">
    <property type="entry name" value="START_lipid_transfer"/>
</dbReference>
<dbReference type="GO" id="GO:0005737">
    <property type="term" value="C:cytoplasm"/>
    <property type="evidence" value="ECO:0007669"/>
    <property type="project" value="UniProtKB-ARBA"/>
</dbReference>
<sequence length="302" mass="33562">MKQTFLDLADDAPSTEGAAVAAAATANDWVLVASLQNPTIEVYKLQNTDFCIKVVAELNCTPETAFDMLADITKRGEWDDLCEESGIVEIVDKATRVQFMKTKGVWPASPRDTLILAHVERLSDGRYLNVAQSVEHSRYPPREAEGIVRMEAKISGQIVGPTLDNKPGKCRVIQVNDGDLKGWIPKSVIGFIATKSIPNSFKKLDSILRELDQITVSGMIAKAESDDEISDEPTPGTPFTPTMNNLMPLTVITSPSAYQKSYPAARRLVRRLRAFLDWWNPFLVTLYIFAKTYNAARRRIAN</sequence>
<dbReference type="PANTHER" id="PTHR19308">
    <property type="entry name" value="PHOSPHATIDYLCHOLINE TRANSFER PROTEIN"/>
    <property type="match status" value="1"/>
</dbReference>
<gene>
    <name evidence="2" type="ORF">PhCBS80983_g02758</name>
</gene>
<dbReference type="CDD" id="cd00177">
    <property type="entry name" value="START"/>
    <property type="match status" value="1"/>
</dbReference>
<dbReference type="STRING" id="109895.A0A507E5D9"/>
<dbReference type="EMBL" id="QEAQ01000030">
    <property type="protein sequence ID" value="TPX58941.1"/>
    <property type="molecule type" value="Genomic_DNA"/>
</dbReference>
<dbReference type="Gene3D" id="3.30.530.20">
    <property type="match status" value="1"/>
</dbReference>
<dbReference type="PROSITE" id="PS50848">
    <property type="entry name" value="START"/>
    <property type="match status" value="1"/>
</dbReference>
<dbReference type="Pfam" id="PF01852">
    <property type="entry name" value="START"/>
    <property type="match status" value="1"/>
</dbReference>
<reference evidence="2 3" key="1">
    <citation type="journal article" date="2019" name="Sci. Rep.">
        <title>Comparative genomics of chytrid fungi reveal insights into the obligate biotrophic and pathogenic lifestyle of Synchytrium endobioticum.</title>
        <authorList>
            <person name="van de Vossenberg B.T.L.H."/>
            <person name="Warris S."/>
            <person name="Nguyen H.D.T."/>
            <person name="van Gent-Pelzer M.P.E."/>
            <person name="Joly D.L."/>
            <person name="van de Geest H.C."/>
            <person name="Bonants P.J.M."/>
            <person name="Smith D.S."/>
            <person name="Levesque C.A."/>
            <person name="van der Lee T.A.J."/>
        </authorList>
    </citation>
    <scope>NUCLEOTIDE SEQUENCE [LARGE SCALE GENOMIC DNA]</scope>
    <source>
        <strain evidence="2 3">CBS 809.83</strain>
    </source>
</reference>
<feature type="domain" description="START" evidence="1">
    <location>
        <begin position="54"/>
        <end position="213"/>
    </location>
</feature>
<protein>
    <recommendedName>
        <fullName evidence="1">START domain-containing protein</fullName>
    </recommendedName>
</protein>
<dbReference type="GO" id="GO:0008289">
    <property type="term" value="F:lipid binding"/>
    <property type="evidence" value="ECO:0007669"/>
    <property type="project" value="InterPro"/>
</dbReference>
<dbReference type="SMART" id="SM00234">
    <property type="entry name" value="START"/>
    <property type="match status" value="1"/>
</dbReference>
<keyword evidence="3" id="KW-1185">Reference proteome</keyword>
<dbReference type="Proteomes" id="UP000318582">
    <property type="component" value="Unassembled WGS sequence"/>
</dbReference>
<evidence type="ECO:0000313" key="3">
    <source>
        <dbReference type="Proteomes" id="UP000318582"/>
    </source>
</evidence>
<dbReference type="AlphaFoldDB" id="A0A507E5D9"/>
<dbReference type="SUPFAM" id="SSF55961">
    <property type="entry name" value="Bet v1-like"/>
    <property type="match status" value="1"/>
</dbReference>
<dbReference type="PANTHER" id="PTHR19308:SF14">
    <property type="entry name" value="START DOMAIN-CONTAINING PROTEIN"/>
    <property type="match status" value="1"/>
</dbReference>
<accession>A0A507E5D9</accession>
<evidence type="ECO:0000259" key="1">
    <source>
        <dbReference type="PROSITE" id="PS50848"/>
    </source>
</evidence>
<organism evidence="2 3">
    <name type="scientific">Powellomyces hirtus</name>
    <dbReference type="NCBI Taxonomy" id="109895"/>
    <lineage>
        <taxon>Eukaryota</taxon>
        <taxon>Fungi</taxon>
        <taxon>Fungi incertae sedis</taxon>
        <taxon>Chytridiomycota</taxon>
        <taxon>Chytridiomycota incertae sedis</taxon>
        <taxon>Chytridiomycetes</taxon>
        <taxon>Spizellomycetales</taxon>
        <taxon>Powellomycetaceae</taxon>
        <taxon>Powellomyces</taxon>
    </lineage>
</organism>
<name>A0A507E5D9_9FUNG</name>
<proteinExistence type="predicted"/>
<comment type="caution">
    <text evidence="2">The sequence shown here is derived from an EMBL/GenBank/DDBJ whole genome shotgun (WGS) entry which is preliminary data.</text>
</comment>